<comment type="caution">
    <text evidence="8">The sequence shown here is derived from an EMBL/GenBank/DDBJ whole genome shotgun (WGS) entry which is preliminary data.</text>
</comment>
<comment type="similarity">
    <text evidence="2 7">Belongs to the methyltransferase superfamily. L-isoaspartyl/D-aspartyl protein methyltransferase family.</text>
</comment>
<dbReference type="Pfam" id="PF01135">
    <property type="entry name" value="PCMT"/>
    <property type="match status" value="1"/>
</dbReference>
<dbReference type="AlphaFoldDB" id="A0A6M0JX80"/>
<dbReference type="EMBL" id="JAAIJQ010000004">
    <property type="protein sequence ID" value="NEV60725.1"/>
    <property type="molecule type" value="Genomic_DNA"/>
</dbReference>
<keyword evidence="6 7" id="KW-0949">S-adenosyl-L-methionine</keyword>
<dbReference type="Proteomes" id="UP000483379">
    <property type="component" value="Unassembled WGS sequence"/>
</dbReference>
<evidence type="ECO:0000256" key="2">
    <source>
        <dbReference type="ARBA" id="ARBA00005369"/>
    </source>
</evidence>
<dbReference type="PANTHER" id="PTHR11579">
    <property type="entry name" value="PROTEIN-L-ISOASPARTATE O-METHYLTRANSFERASE"/>
    <property type="match status" value="1"/>
</dbReference>
<dbReference type="InterPro" id="IPR000682">
    <property type="entry name" value="PCMT"/>
</dbReference>
<dbReference type="NCBIfam" id="TIGR00080">
    <property type="entry name" value="pimt"/>
    <property type="match status" value="1"/>
</dbReference>
<dbReference type="GO" id="GO:0032259">
    <property type="term" value="P:methylation"/>
    <property type="evidence" value="ECO:0007669"/>
    <property type="project" value="UniProtKB-KW"/>
</dbReference>
<comment type="function">
    <text evidence="7">Catalyzes the methyl esterification of L-isoaspartyl residues in peptides and proteins that result from spontaneous decomposition of normal L-aspartyl and L-asparaginyl residues. It plays a role in the repair and/or degradation of damaged proteins.</text>
</comment>
<reference evidence="8 9" key="1">
    <citation type="submission" date="2020-02" db="EMBL/GenBank/DDBJ databases">
        <title>Genome sequences of Thiorhodococcus mannitoliphagus and Thiorhodococcus minor, purple sulfur photosynthetic bacteria in the gammaproteobacterial family, Chromatiaceae.</title>
        <authorList>
            <person name="Aviles F.A."/>
            <person name="Meyer T.E."/>
            <person name="Kyndt J.A."/>
        </authorList>
    </citation>
    <scope>NUCLEOTIDE SEQUENCE [LARGE SCALE GENOMIC DNA]</scope>
    <source>
        <strain evidence="8 9">DSM 11518</strain>
    </source>
</reference>
<protein>
    <recommendedName>
        <fullName evidence="7">Protein-L-isoaspartate O-methyltransferase</fullName>
        <ecNumber evidence="7">2.1.1.77</ecNumber>
    </recommendedName>
    <alternativeName>
        <fullName evidence="7">L-isoaspartyl protein carboxyl methyltransferase</fullName>
    </alternativeName>
    <alternativeName>
        <fullName evidence="7">Protein L-isoaspartyl methyltransferase</fullName>
    </alternativeName>
    <alternativeName>
        <fullName evidence="7">Protein-beta-aspartate methyltransferase</fullName>
        <shortName evidence="7">PIMT</shortName>
    </alternativeName>
</protein>
<dbReference type="PROSITE" id="PS01279">
    <property type="entry name" value="PCMT"/>
    <property type="match status" value="1"/>
</dbReference>
<name>A0A6M0JX80_9GAMM</name>
<evidence type="ECO:0000313" key="8">
    <source>
        <dbReference type="EMBL" id="NEV60725.1"/>
    </source>
</evidence>
<comment type="catalytic activity">
    <reaction evidence="7">
        <text>[protein]-L-isoaspartate + S-adenosyl-L-methionine = [protein]-L-isoaspartate alpha-methyl ester + S-adenosyl-L-homocysteine</text>
        <dbReference type="Rhea" id="RHEA:12705"/>
        <dbReference type="Rhea" id="RHEA-COMP:12143"/>
        <dbReference type="Rhea" id="RHEA-COMP:12144"/>
        <dbReference type="ChEBI" id="CHEBI:57856"/>
        <dbReference type="ChEBI" id="CHEBI:59789"/>
        <dbReference type="ChEBI" id="CHEBI:90596"/>
        <dbReference type="ChEBI" id="CHEBI:90598"/>
        <dbReference type="EC" id="2.1.1.77"/>
    </reaction>
</comment>
<dbReference type="SUPFAM" id="SSF53335">
    <property type="entry name" value="S-adenosyl-L-methionine-dependent methyltransferases"/>
    <property type="match status" value="1"/>
</dbReference>
<dbReference type="HAMAP" id="MF_00090">
    <property type="entry name" value="PIMT"/>
    <property type="match status" value="1"/>
</dbReference>
<keyword evidence="5 7" id="KW-0808">Transferase</keyword>
<evidence type="ECO:0000256" key="5">
    <source>
        <dbReference type="ARBA" id="ARBA00022679"/>
    </source>
</evidence>
<dbReference type="EC" id="2.1.1.77" evidence="7"/>
<accession>A0A6M0JX80</accession>
<dbReference type="Gene3D" id="3.40.50.150">
    <property type="entry name" value="Vaccinia Virus protein VP39"/>
    <property type="match status" value="1"/>
</dbReference>
<evidence type="ECO:0000313" key="9">
    <source>
        <dbReference type="Proteomes" id="UP000483379"/>
    </source>
</evidence>
<evidence type="ECO:0000256" key="1">
    <source>
        <dbReference type="ARBA" id="ARBA00004496"/>
    </source>
</evidence>
<evidence type="ECO:0000256" key="6">
    <source>
        <dbReference type="ARBA" id="ARBA00022691"/>
    </source>
</evidence>
<gene>
    <name evidence="7" type="primary">pcm</name>
    <name evidence="8" type="ORF">G3446_02245</name>
</gene>
<evidence type="ECO:0000256" key="4">
    <source>
        <dbReference type="ARBA" id="ARBA00022603"/>
    </source>
</evidence>
<evidence type="ECO:0000256" key="3">
    <source>
        <dbReference type="ARBA" id="ARBA00022490"/>
    </source>
</evidence>
<dbReference type="PANTHER" id="PTHR11579:SF0">
    <property type="entry name" value="PROTEIN-L-ISOASPARTATE(D-ASPARTATE) O-METHYLTRANSFERASE"/>
    <property type="match status" value="1"/>
</dbReference>
<dbReference type="GO" id="GO:0004719">
    <property type="term" value="F:protein-L-isoaspartate (D-aspartate) O-methyltransferase activity"/>
    <property type="evidence" value="ECO:0007669"/>
    <property type="project" value="UniProtKB-UniRule"/>
</dbReference>
<proteinExistence type="inferred from homology"/>
<keyword evidence="4 7" id="KW-0489">Methyltransferase</keyword>
<dbReference type="CDD" id="cd02440">
    <property type="entry name" value="AdoMet_MTases"/>
    <property type="match status" value="1"/>
</dbReference>
<feature type="active site" evidence="7">
    <location>
        <position position="68"/>
    </location>
</feature>
<dbReference type="InterPro" id="IPR029063">
    <property type="entry name" value="SAM-dependent_MTases_sf"/>
</dbReference>
<keyword evidence="9" id="KW-1185">Reference proteome</keyword>
<comment type="subcellular location">
    <subcellularLocation>
        <location evidence="1 7">Cytoplasm</location>
    </subcellularLocation>
</comment>
<dbReference type="GO" id="GO:0030091">
    <property type="term" value="P:protein repair"/>
    <property type="evidence" value="ECO:0007669"/>
    <property type="project" value="UniProtKB-UniRule"/>
</dbReference>
<dbReference type="FunFam" id="3.40.50.150:FF:000010">
    <property type="entry name" value="Protein-L-isoaspartate O-methyltransferase"/>
    <property type="match status" value="1"/>
</dbReference>
<keyword evidence="3 7" id="KW-0963">Cytoplasm</keyword>
<dbReference type="GO" id="GO:0005737">
    <property type="term" value="C:cytoplasm"/>
    <property type="evidence" value="ECO:0007669"/>
    <property type="project" value="UniProtKB-SubCell"/>
</dbReference>
<evidence type="ECO:0000256" key="7">
    <source>
        <dbReference type="HAMAP-Rule" id="MF_00090"/>
    </source>
</evidence>
<organism evidence="8 9">
    <name type="scientific">Thiorhodococcus minor</name>
    <dbReference type="NCBI Taxonomy" id="57489"/>
    <lineage>
        <taxon>Bacteria</taxon>
        <taxon>Pseudomonadati</taxon>
        <taxon>Pseudomonadota</taxon>
        <taxon>Gammaproteobacteria</taxon>
        <taxon>Chromatiales</taxon>
        <taxon>Chromatiaceae</taxon>
        <taxon>Thiorhodococcus</taxon>
    </lineage>
</organism>
<sequence>MTEERRHLVSQIQAEVRATAGELGFAQLSPAVETALLEVERHRFIPADRQGLAYLNSPLPIGSGQTISQPYIVAIMSQLLDVGPGDKVFELGTGSGYQAAVLAAMGVEVYTVEIVPRLAEQAATRLAALGYEHVHVRSGDGWQGWPEAAPFDGIIVTAAAPRIPRPLVDQLATGGRLVIPMGEPGRVQQLALFTKTDEGELVRENLLPVRFVPVTGAMDQ</sequence>
<dbReference type="NCBIfam" id="NF001453">
    <property type="entry name" value="PRK00312.1"/>
    <property type="match status" value="1"/>
</dbReference>